<protein>
    <submittedName>
        <fullName evidence="2">DUF4148 domain-containing protein</fullName>
    </submittedName>
</protein>
<gene>
    <name evidence="2" type="ORF">D7S86_18540</name>
</gene>
<proteinExistence type="predicted"/>
<dbReference type="Pfam" id="PF13663">
    <property type="entry name" value="DUF4148"/>
    <property type="match status" value="1"/>
</dbReference>
<name>A0A494XMT9_9BURK</name>
<dbReference type="Proteomes" id="UP000270342">
    <property type="component" value="Unassembled WGS sequence"/>
</dbReference>
<feature type="chain" id="PRO_5019814297" evidence="1">
    <location>
        <begin position="25"/>
        <end position="87"/>
    </location>
</feature>
<keyword evidence="1" id="KW-0732">Signal</keyword>
<dbReference type="InterPro" id="IPR025421">
    <property type="entry name" value="DUF4148"/>
</dbReference>
<reference evidence="2 3" key="1">
    <citation type="submission" date="2018-10" db="EMBL/GenBank/DDBJ databases">
        <title>Robbsia sp. DHC34, isolated from soil.</title>
        <authorList>
            <person name="Gao Z.-H."/>
            <person name="Qiu L.-H."/>
        </authorList>
    </citation>
    <scope>NUCLEOTIDE SEQUENCE [LARGE SCALE GENOMIC DNA]</scope>
    <source>
        <strain evidence="2 3">DHC34</strain>
    </source>
</reference>
<sequence length="87" mass="9245">MMKKAMFCVVLMGATVAASASAFAGSLSPEEVQATHVLAGSEPPVQIQQTSQQMNSGPKTRAQVYQELVDAERSGQVSQLNATLYKN</sequence>
<evidence type="ECO:0000313" key="3">
    <source>
        <dbReference type="Proteomes" id="UP000270342"/>
    </source>
</evidence>
<comment type="caution">
    <text evidence="2">The sequence shown here is derived from an EMBL/GenBank/DDBJ whole genome shotgun (WGS) entry which is preliminary data.</text>
</comment>
<evidence type="ECO:0000313" key="2">
    <source>
        <dbReference type="EMBL" id="RKP51938.1"/>
    </source>
</evidence>
<accession>A0A494XMT9</accession>
<dbReference type="EMBL" id="RBZU01000008">
    <property type="protein sequence ID" value="RKP51938.1"/>
    <property type="molecule type" value="Genomic_DNA"/>
</dbReference>
<organism evidence="2 3">
    <name type="scientific">Pararobbsia silviterrae</name>
    <dbReference type="NCBI Taxonomy" id="1792498"/>
    <lineage>
        <taxon>Bacteria</taxon>
        <taxon>Pseudomonadati</taxon>
        <taxon>Pseudomonadota</taxon>
        <taxon>Betaproteobacteria</taxon>
        <taxon>Burkholderiales</taxon>
        <taxon>Burkholderiaceae</taxon>
        <taxon>Pararobbsia</taxon>
    </lineage>
</organism>
<keyword evidence="3" id="KW-1185">Reference proteome</keyword>
<dbReference type="AlphaFoldDB" id="A0A494XMT9"/>
<evidence type="ECO:0000256" key="1">
    <source>
        <dbReference type="SAM" id="SignalP"/>
    </source>
</evidence>
<feature type="signal peptide" evidence="1">
    <location>
        <begin position="1"/>
        <end position="24"/>
    </location>
</feature>